<gene>
    <name evidence="1" type="ORF">SS1G_00150</name>
</gene>
<reference evidence="2" key="1">
    <citation type="journal article" date="2011" name="PLoS Genet.">
        <title>Genomic analysis of the necrotrophic fungal pathogens Sclerotinia sclerotiorum and Botrytis cinerea.</title>
        <authorList>
            <person name="Amselem J."/>
            <person name="Cuomo C.A."/>
            <person name="van Kan J.A."/>
            <person name="Viaud M."/>
            <person name="Benito E.P."/>
            <person name="Couloux A."/>
            <person name="Coutinho P.M."/>
            <person name="de Vries R.P."/>
            <person name="Dyer P.S."/>
            <person name="Fillinger S."/>
            <person name="Fournier E."/>
            <person name="Gout L."/>
            <person name="Hahn M."/>
            <person name="Kohn L."/>
            <person name="Lapalu N."/>
            <person name="Plummer K.M."/>
            <person name="Pradier J.M."/>
            <person name="Quevillon E."/>
            <person name="Sharon A."/>
            <person name="Simon A."/>
            <person name="ten Have A."/>
            <person name="Tudzynski B."/>
            <person name="Tudzynski P."/>
            <person name="Wincker P."/>
            <person name="Andrew M."/>
            <person name="Anthouard V."/>
            <person name="Beever R.E."/>
            <person name="Beffa R."/>
            <person name="Benoit I."/>
            <person name="Bouzid O."/>
            <person name="Brault B."/>
            <person name="Chen Z."/>
            <person name="Choquer M."/>
            <person name="Collemare J."/>
            <person name="Cotton P."/>
            <person name="Danchin E.G."/>
            <person name="Da Silva C."/>
            <person name="Gautier A."/>
            <person name="Giraud C."/>
            <person name="Giraud T."/>
            <person name="Gonzalez C."/>
            <person name="Grossetete S."/>
            <person name="Guldener U."/>
            <person name="Henrissat B."/>
            <person name="Howlett B.J."/>
            <person name="Kodira C."/>
            <person name="Kretschmer M."/>
            <person name="Lappartient A."/>
            <person name="Leroch M."/>
            <person name="Levis C."/>
            <person name="Mauceli E."/>
            <person name="Neuveglise C."/>
            <person name="Oeser B."/>
            <person name="Pearson M."/>
            <person name="Poulain J."/>
            <person name="Poussereau N."/>
            <person name="Quesneville H."/>
            <person name="Rascle C."/>
            <person name="Schumacher J."/>
            <person name="Segurens B."/>
            <person name="Sexton A."/>
            <person name="Silva E."/>
            <person name="Sirven C."/>
            <person name="Soanes D.M."/>
            <person name="Talbot N.J."/>
            <person name="Templeton M."/>
            <person name="Yandava C."/>
            <person name="Yarden O."/>
            <person name="Zeng Q."/>
            <person name="Rollins J.A."/>
            <person name="Lebrun M.H."/>
            <person name="Dickman M."/>
        </authorList>
    </citation>
    <scope>NUCLEOTIDE SEQUENCE [LARGE SCALE GENOMIC DNA]</scope>
    <source>
        <strain evidence="2">ATCC 18683 / 1980 / Ss-1</strain>
    </source>
</reference>
<evidence type="ECO:0000313" key="2">
    <source>
        <dbReference type="Proteomes" id="UP000001312"/>
    </source>
</evidence>
<dbReference type="AlphaFoldDB" id="A7E4C8"/>
<sequence length="119" mass="13319">MSSFVHELAPPLHPPKPPSPPGPWYTHFTNLILRCHEWNGNRRIYIESLHKKFGESIRIGVREFAFCGLEGMRGVYGGIGGMGGVVGGERELDKTGFYALFRQMGVRTTFSTEGRGDHK</sequence>
<dbReference type="InParanoid" id="A7E4C8"/>
<protein>
    <submittedName>
        <fullName evidence="1">Uncharacterized protein</fullName>
    </submittedName>
</protein>
<dbReference type="OMA" id="ILRCHEW"/>
<organism evidence="1 2">
    <name type="scientific">Sclerotinia sclerotiorum (strain ATCC 18683 / 1980 / Ss-1)</name>
    <name type="common">White mold</name>
    <name type="synonym">Whetzelinia sclerotiorum</name>
    <dbReference type="NCBI Taxonomy" id="665079"/>
    <lineage>
        <taxon>Eukaryota</taxon>
        <taxon>Fungi</taxon>
        <taxon>Dikarya</taxon>
        <taxon>Ascomycota</taxon>
        <taxon>Pezizomycotina</taxon>
        <taxon>Leotiomycetes</taxon>
        <taxon>Helotiales</taxon>
        <taxon>Sclerotiniaceae</taxon>
        <taxon>Sclerotinia</taxon>
    </lineage>
</organism>
<proteinExistence type="predicted"/>
<keyword evidence="2" id="KW-1185">Reference proteome</keyword>
<dbReference type="RefSeq" id="XP_001598064.1">
    <property type="nucleotide sequence ID" value="XM_001598014.1"/>
</dbReference>
<dbReference type="GeneID" id="5494524"/>
<dbReference type="KEGG" id="ssl:SS1G_00150"/>
<name>A7E4C8_SCLS1</name>
<dbReference type="Proteomes" id="UP000001312">
    <property type="component" value="Unassembled WGS sequence"/>
</dbReference>
<evidence type="ECO:0000313" key="1">
    <source>
        <dbReference type="EMBL" id="EDN90750.1"/>
    </source>
</evidence>
<dbReference type="EMBL" id="CH476621">
    <property type="protein sequence ID" value="EDN90750.1"/>
    <property type="molecule type" value="Genomic_DNA"/>
</dbReference>
<dbReference type="HOGENOM" id="CLU_2062869_0_0_1"/>
<accession>A7E4C8</accession>